<comment type="similarity">
    <text evidence="4">Belongs to the protein kinase superfamily.</text>
</comment>
<dbReference type="SMART" id="SM00220">
    <property type="entry name" value="S_TKc"/>
    <property type="match status" value="1"/>
</dbReference>
<dbReference type="OrthoDB" id="541276at2759"/>
<keyword evidence="6" id="KW-0808">Transferase</keyword>
<sequence>MSNHSILFFGELMNERISKIHEKFDQINSELNSKGYISEEIIGQGGFSAVFLVSSDKYKSRKFVAKVSNKYDRRGNVIHREVDLLIDLIHPNIITMYEYFYDNDFLYMILEHCPGGSLEDAIKNEGPLCQKELYRVFTSIVQAVVCCHQKGIAHQDIKPSNILLDEHGRVKLADFGVSQKYDRNDYKFKVKTLVGTKWCMSPEKMNRVEHNPFSSDIWSLGITFLELASGKNPWNNYSLDSIENMIKFGMVPFQDHNLPEEFERILRKMCNADPSKRAKIDWILKQDLVQEKINLMPLALTYSHNPKLGHAVGMSLQTQTSRPLLLQRIASGRVGEKISNGNESSNINVSQNMSNNQFKSFMLFSLSARKDRIKNAPSKMGQPSGIRRTSFAATLFSEPI</sequence>
<dbReference type="GO" id="GO:0004674">
    <property type="term" value="F:protein serine/threonine kinase activity"/>
    <property type="evidence" value="ECO:0007669"/>
    <property type="project" value="UniProtKB-KW"/>
</dbReference>
<evidence type="ECO:0000256" key="3">
    <source>
        <dbReference type="PROSITE-ProRule" id="PRU10141"/>
    </source>
</evidence>
<reference evidence="6" key="1">
    <citation type="submission" date="2016-10" db="EMBL/GenBank/DDBJ databases">
        <authorList>
            <person name="Benchimol M."/>
            <person name="Almeida L.G."/>
            <person name="Vasconcelos A.T."/>
            <person name="Perreira-Neves A."/>
            <person name="Rosa I.A."/>
            <person name="Tasca T."/>
            <person name="Bogo M.R."/>
            <person name="de Souza W."/>
        </authorList>
    </citation>
    <scope>NUCLEOTIDE SEQUENCE [LARGE SCALE GENOMIC DNA]</scope>
    <source>
        <strain evidence="6">K</strain>
    </source>
</reference>
<evidence type="ECO:0000259" key="5">
    <source>
        <dbReference type="PROSITE" id="PS50011"/>
    </source>
</evidence>
<dbReference type="InterPro" id="IPR000719">
    <property type="entry name" value="Prot_kinase_dom"/>
</dbReference>
<dbReference type="RefSeq" id="XP_068353716.1">
    <property type="nucleotide sequence ID" value="XM_068493984.1"/>
</dbReference>
<dbReference type="Gene3D" id="1.10.510.10">
    <property type="entry name" value="Transferase(Phosphotransferase) domain 1"/>
    <property type="match status" value="1"/>
</dbReference>
<dbReference type="GeneID" id="94828688"/>
<keyword evidence="4" id="KW-0723">Serine/threonine-protein kinase</keyword>
<protein>
    <submittedName>
        <fullName evidence="6">CAMK family protein kinase</fullName>
    </submittedName>
</protein>
<proteinExistence type="inferred from homology"/>
<dbReference type="InterPro" id="IPR011009">
    <property type="entry name" value="Kinase-like_dom_sf"/>
</dbReference>
<feature type="binding site" evidence="3">
    <location>
        <position position="66"/>
    </location>
    <ligand>
        <name>ATP</name>
        <dbReference type="ChEBI" id="CHEBI:30616"/>
    </ligand>
</feature>
<organism evidence="6 7">
    <name type="scientific">Tritrichomonas foetus</name>
    <dbReference type="NCBI Taxonomy" id="1144522"/>
    <lineage>
        <taxon>Eukaryota</taxon>
        <taxon>Metamonada</taxon>
        <taxon>Parabasalia</taxon>
        <taxon>Tritrichomonadida</taxon>
        <taxon>Tritrichomonadidae</taxon>
        <taxon>Tritrichomonas</taxon>
    </lineage>
</organism>
<keyword evidence="7" id="KW-1185">Reference proteome</keyword>
<dbReference type="EMBL" id="MLAK01000949">
    <property type="protein sequence ID" value="OHT00580.1"/>
    <property type="molecule type" value="Genomic_DNA"/>
</dbReference>
<evidence type="ECO:0000313" key="6">
    <source>
        <dbReference type="EMBL" id="OHT00580.1"/>
    </source>
</evidence>
<keyword evidence="1 3" id="KW-0547">Nucleotide-binding</keyword>
<dbReference type="Pfam" id="PF00069">
    <property type="entry name" value="Pkinase"/>
    <property type="match status" value="1"/>
</dbReference>
<dbReference type="PANTHER" id="PTHR24362:SF309">
    <property type="entry name" value="PROTEIN KINASE DOMAIN-CONTAINING PROTEIN"/>
    <property type="match status" value="1"/>
</dbReference>
<dbReference type="VEuPathDB" id="TrichDB:TRFO_07922"/>
<dbReference type="InterPro" id="IPR017441">
    <property type="entry name" value="Protein_kinase_ATP_BS"/>
</dbReference>
<evidence type="ECO:0000313" key="7">
    <source>
        <dbReference type="Proteomes" id="UP000179807"/>
    </source>
</evidence>
<feature type="domain" description="Protein kinase" evidence="5">
    <location>
        <begin position="36"/>
        <end position="289"/>
    </location>
</feature>
<dbReference type="PROSITE" id="PS00107">
    <property type="entry name" value="PROTEIN_KINASE_ATP"/>
    <property type="match status" value="1"/>
</dbReference>
<dbReference type="AlphaFoldDB" id="A0A1J4JSV0"/>
<dbReference type="PROSITE" id="PS50011">
    <property type="entry name" value="PROTEIN_KINASE_DOM"/>
    <property type="match status" value="1"/>
</dbReference>
<dbReference type="PANTHER" id="PTHR24362">
    <property type="entry name" value="SERINE/THREONINE-PROTEIN KINASE NEK"/>
    <property type="match status" value="1"/>
</dbReference>
<dbReference type="GO" id="GO:0005524">
    <property type="term" value="F:ATP binding"/>
    <property type="evidence" value="ECO:0007669"/>
    <property type="project" value="UniProtKB-UniRule"/>
</dbReference>
<evidence type="ECO:0000256" key="2">
    <source>
        <dbReference type="ARBA" id="ARBA00022840"/>
    </source>
</evidence>
<comment type="caution">
    <text evidence="6">The sequence shown here is derived from an EMBL/GenBank/DDBJ whole genome shotgun (WGS) entry which is preliminary data.</text>
</comment>
<dbReference type="Proteomes" id="UP000179807">
    <property type="component" value="Unassembled WGS sequence"/>
</dbReference>
<accession>A0A1J4JSV0</accession>
<keyword evidence="2 3" id="KW-0067">ATP-binding</keyword>
<dbReference type="SUPFAM" id="SSF56112">
    <property type="entry name" value="Protein kinase-like (PK-like)"/>
    <property type="match status" value="1"/>
</dbReference>
<gene>
    <name evidence="6" type="ORF">TRFO_07922</name>
</gene>
<evidence type="ECO:0000256" key="1">
    <source>
        <dbReference type="ARBA" id="ARBA00022741"/>
    </source>
</evidence>
<dbReference type="InterPro" id="IPR008271">
    <property type="entry name" value="Ser/Thr_kinase_AS"/>
</dbReference>
<keyword evidence="6" id="KW-0418">Kinase</keyword>
<name>A0A1J4JSV0_9EUKA</name>
<evidence type="ECO:0000256" key="4">
    <source>
        <dbReference type="RuleBase" id="RU000304"/>
    </source>
</evidence>
<dbReference type="PROSITE" id="PS00108">
    <property type="entry name" value="PROTEIN_KINASE_ST"/>
    <property type="match status" value="1"/>
</dbReference>
<dbReference type="FunFam" id="1.10.510.10:FF:000571">
    <property type="entry name" value="Maternal embryonic leucine zipper kinase"/>
    <property type="match status" value="1"/>
</dbReference>